<gene>
    <name evidence="9" type="ORF">FGO68_gene6241</name>
</gene>
<dbReference type="GO" id="GO:0005525">
    <property type="term" value="F:GTP binding"/>
    <property type="evidence" value="ECO:0007669"/>
    <property type="project" value="UniProtKB-KW"/>
</dbReference>
<evidence type="ECO:0000313" key="9">
    <source>
        <dbReference type="EMBL" id="TNV73472.1"/>
    </source>
</evidence>
<name>A0A8J8SWJ2_HALGN</name>
<sequence>MSKKQFLKMVILGDSGVGKTTLLQQYVTQKATGNSKPTIGADFQKKEVMVDNQQVNLQIWDTAGQEKFQSLGYAFYRGADSCALVFDITNHKSFENLAMWKKGFIENASPGDVNTYPFVVIGNKLDKEVNRQVTSQEARQWCKDNGDIPYYETSALENISVDSAFLEMAKTALKRGTQNALFSLPESIGGAGGAIKLNNFEDRGGAGAKGGAGKKKKNGTCC</sequence>
<dbReference type="PANTHER" id="PTHR47981:SF20">
    <property type="entry name" value="RAS-RELATED PROTEIN RAB-7A"/>
    <property type="match status" value="1"/>
</dbReference>
<dbReference type="PRINTS" id="PR00449">
    <property type="entry name" value="RASTRNSFRMNG"/>
</dbReference>
<dbReference type="InterPro" id="IPR001806">
    <property type="entry name" value="Small_GTPase"/>
</dbReference>
<keyword evidence="10" id="KW-1185">Reference proteome</keyword>
<dbReference type="SMART" id="SM00175">
    <property type="entry name" value="RAB"/>
    <property type="match status" value="1"/>
</dbReference>
<dbReference type="InterPro" id="IPR027417">
    <property type="entry name" value="P-loop_NTPase"/>
</dbReference>
<evidence type="ECO:0000256" key="2">
    <source>
        <dbReference type="ARBA" id="ARBA00022448"/>
    </source>
</evidence>
<dbReference type="GO" id="GO:0030139">
    <property type="term" value="C:endocytic vesicle"/>
    <property type="evidence" value="ECO:0007669"/>
    <property type="project" value="UniProtKB-ARBA"/>
</dbReference>
<evidence type="ECO:0000256" key="8">
    <source>
        <dbReference type="ARBA" id="ARBA00067801"/>
    </source>
</evidence>
<dbReference type="GO" id="GO:0005770">
    <property type="term" value="C:late endosome"/>
    <property type="evidence" value="ECO:0007669"/>
    <property type="project" value="UniProtKB-ARBA"/>
</dbReference>
<dbReference type="SMART" id="SM00174">
    <property type="entry name" value="RHO"/>
    <property type="match status" value="1"/>
</dbReference>
<dbReference type="InterPro" id="IPR005225">
    <property type="entry name" value="Small_GTP-bd"/>
</dbReference>
<protein>
    <recommendedName>
        <fullName evidence="8">Ras-related protein Rab-7b</fullName>
    </recommendedName>
</protein>
<evidence type="ECO:0000256" key="6">
    <source>
        <dbReference type="ARBA" id="ARBA00023288"/>
    </source>
</evidence>
<reference evidence="9" key="1">
    <citation type="submission" date="2019-06" db="EMBL/GenBank/DDBJ databases">
        <authorList>
            <person name="Zheng W."/>
        </authorList>
    </citation>
    <scope>NUCLEOTIDE SEQUENCE</scope>
    <source>
        <strain evidence="9">QDHG01</strain>
    </source>
</reference>
<dbReference type="AlphaFoldDB" id="A0A8J8SWJ2"/>
<dbReference type="GO" id="GO:0002682">
    <property type="term" value="P:regulation of immune system process"/>
    <property type="evidence" value="ECO:0007669"/>
    <property type="project" value="UniProtKB-ARBA"/>
</dbReference>
<dbReference type="FunFam" id="3.40.50.300:FF:000751">
    <property type="entry name" value="Rab family GTPase, putative"/>
    <property type="match status" value="1"/>
</dbReference>
<keyword evidence="7" id="KW-0636">Prenylation</keyword>
<comment type="similarity">
    <text evidence="1">Belongs to the small GTPase superfamily. Rab family.</text>
</comment>
<keyword evidence="3" id="KW-0547">Nucleotide-binding</keyword>
<dbReference type="Pfam" id="PF00071">
    <property type="entry name" value="Ras"/>
    <property type="match status" value="1"/>
</dbReference>
<evidence type="ECO:0000256" key="7">
    <source>
        <dbReference type="ARBA" id="ARBA00023289"/>
    </source>
</evidence>
<dbReference type="SMART" id="SM00173">
    <property type="entry name" value="RAS"/>
    <property type="match status" value="1"/>
</dbReference>
<proteinExistence type="inferred from homology"/>
<dbReference type="EMBL" id="RRYP01018804">
    <property type="protein sequence ID" value="TNV73472.1"/>
    <property type="molecule type" value="Genomic_DNA"/>
</dbReference>
<evidence type="ECO:0000256" key="3">
    <source>
        <dbReference type="ARBA" id="ARBA00022741"/>
    </source>
</evidence>
<dbReference type="GO" id="GO:0005764">
    <property type="term" value="C:lysosome"/>
    <property type="evidence" value="ECO:0007669"/>
    <property type="project" value="UniProtKB-ARBA"/>
</dbReference>
<accession>A0A8J8SWJ2</accession>
<dbReference type="PROSITE" id="PS51419">
    <property type="entry name" value="RAB"/>
    <property type="match status" value="1"/>
</dbReference>
<evidence type="ECO:0000313" key="10">
    <source>
        <dbReference type="Proteomes" id="UP000785679"/>
    </source>
</evidence>
<evidence type="ECO:0000256" key="4">
    <source>
        <dbReference type="ARBA" id="ARBA00022927"/>
    </source>
</evidence>
<evidence type="ECO:0000256" key="1">
    <source>
        <dbReference type="ARBA" id="ARBA00006270"/>
    </source>
</evidence>
<keyword evidence="4" id="KW-0653">Protein transport</keyword>
<dbReference type="OrthoDB" id="299383at2759"/>
<organism evidence="9 10">
    <name type="scientific">Halteria grandinella</name>
    <dbReference type="NCBI Taxonomy" id="5974"/>
    <lineage>
        <taxon>Eukaryota</taxon>
        <taxon>Sar</taxon>
        <taxon>Alveolata</taxon>
        <taxon>Ciliophora</taxon>
        <taxon>Intramacronucleata</taxon>
        <taxon>Spirotrichea</taxon>
        <taxon>Stichotrichia</taxon>
        <taxon>Sporadotrichida</taxon>
        <taxon>Halteriidae</taxon>
        <taxon>Halteria</taxon>
    </lineage>
</organism>
<dbReference type="Gene3D" id="3.40.50.300">
    <property type="entry name" value="P-loop containing nucleotide triphosphate hydrolases"/>
    <property type="match status" value="1"/>
</dbReference>
<dbReference type="Proteomes" id="UP000785679">
    <property type="component" value="Unassembled WGS sequence"/>
</dbReference>
<comment type="caution">
    <text evidence="9">The sequence shown here is derived from an EMBL/GenBank/DDBJ whole genome shotgun (WGS) entry which is preliminary data.</text>
</comment>
<dbReference type="PANTHER" id="PTHR47981">
    <property type="entry name" value="RAB FAMILY"/>
    <property type="match status" value="1"/>
</dbReference>
<keyword evidence="6" id="KW-0449">Lipoprotein</keyword>
<dbReference type="PROSITE" id="PS51420">
    <property type="entry name" value="RHO"/>
    <property type="match status" value="1"/>
</dbReference>
<dbReference type="SMART" id="SM00176">
    <property type="entry name" value="RAN"/>
    <property type="match status" value="1"/>
</dbReference>
<keyword evidence="5" id="KW-0342">GTP-binding</keyword>
<dbReference type="GO" id="GO:0015031">
    <property type="term" value="P:protein transport"/>
    <property type="evidence" value="ECO:0007669"/>
    <property type="project" value="UniProtKB-KW"/>
</dbReference>
<keyword evidence="2" id="KW-0813">Transport</keyword>
<dbReference type="GO" id="GO:0003924">
    <property type="term" value="F:GTPase activity"/>
    <property type="evidence" value="ECO:0007669"/>
    <property type="project" value="InterPro"/>
</dbReference>
<dbReference type="SUPFAM" id="SSF52540">
    <property type="entry name" value="P-loop containing nucleoside triphosphate hydrolases"/>
    <property type="match status" value="1"/>
</dbReference>
<dbReference type="PROSITE" id="PS51421">
    <property type="entry name" value="RAS"/>
    <property type="match status" value="1"/>
</dbReference>
<dbReference type="NCBIfam" id="TIGR00231">
    <property type="entry name" value="small_GTP"/>
    <property type="match status" value="1"/>
</dbReference>
<evidence type="ECO:0000256" key="5">
    <source>
        <dbReference type="ARBA" id="ARBA00023134"/>
    </source>
</evidence>